<evidence type="ECO:0000256" key="1">
    <source>
        <dbReference type="ARBA" id="ARBA00001946"/>
    </source>
</evidence>
<comment type="similarity">
    <text evidence="2">Belongs to the DNA repair enzymes AP/ExoA family.</text>
</comment>
<evidence type="ECO:0000256" key="2">
    <source>
        <dbReference type="ARBA" id="ARBA00007092"/>
    </source>
</evidence>
<organism evidence="8 9">
    <name type="scientific">Rhizophagus irregularis</name>
    <dbReference type="NCBI Taxonomy" id="588596"/>
    <lineage>
        <taxon>Eukaryota</taxon>
        <taxon>Fungi</taxon>
        <taxon>Fungi incertae sedis</taxon>
        <taxon>Mucoromycota</taxon>
        <taxon>Glomeromycotina</taxon>
        <taxon>Glomeromycetes</taxon>
        <taxon>Glomerales</taxon>
        <taxon>Glomeraceae</taxon>
        <taxon>Rhizophagus</taxon>
    </lineage>
</organism>
<dbReference type="EMBL" id="LLXH01000179">
    <property type="protein sequence ID" value="PKC71217.1"/>
    <property type="molecule type" value="Genomic_DNA"/>
</dbReference>
<reference evidence="8 9" key="2">
    <citation type="submission" date="2017-10" db="EMBL/GenBank/DDBJ databases">
        <title>Genome analyses suggest a sexual origin of heterokaryosis in a supposedly ancient asexual fungus.</title>
        <authorList>
            <person name="Corradi N."/>
            <person name="Sedzielewska K."/>
            <person name="Noel J."/>
            <person name="Charron P."/>
            <person name="Farinelli L."/>
            <person name="Marton T."/>
            <person name="Kruger M."/>
            <person name="Pelin A."/>
            <person name="Brachmann A."/>
            <person name="Corradi N."/>
        </authorList>
    </citation>
    <scope>NUCLEOTIDE SEQUENCE [LARGE SCALE GENOMIC DNA]</scope>
    <source>
        <strain evidence="8 9">A1</strain>
    </source>
</reference>
<evidence type="ECO:0000256" key="5">
    <source>
        <dbReference type="ARBA" id="ARBA00022842"/>
    </source>
</evidence>
<dbReference type="GO" id="GO:0008311">
    <property type="term" value="F:double-stranded DNA 3'-5' DNA exonuclease activity"/>
    <property type="evidence" value="ECO:0007669"/>
    <property type="project" value="TreeGrafter"/>
</dbReference>
<feature type="region of interest" description="Disordered" evidence="6">
    <location>
        <begin position="115"/>
        <end position="134"/>
    </location>
</feature>
<dbReference type="VEuPathDB" id="FungiDB:RhiirA1_453782"/>
<comment type="caution">
    <text evidence="8">The sequence shown here is derived from an EMBL/GenBank/DDBJ whole genome shotgun (WGS) entry which is preliminary data.</text>
</comment>
<dbReference type="SUPFAM" id="SSF56219">
    <property type="entry name" value="DNase I-like"/>
    <property type="match status" value="1"/>
</dbReference>
<accession>A0A2N0S6R2</accession>
<keyword evidence="5" id="KW-0460">Magnesium</keyword>
<dbReference type="GO" id="GO:0008081">
    <property type="term" value="F:phosphoric diester hydrolase activity"/>
    <property type="evidence" value="ECO:0007669"/>
    <property type="project" value="TreeGrafter"/>
</dbReference>
<dbReference type="Pfam" id="PF03372">
    <property type="entry name" value="Exo_endo_phos"/>
    <property type="match status" value="1"/>
</dbReference>
<dbReference type="GO" id="GO:0005634">
    <property type="term" value="C:nucleus"/>
    <property type="evidence" value="ECO:0007669"/>
    <property type="project" value="TreeGrafter"/>
</dbReference>
<dbReference type="VEuPathDB" id="FungiDB:FUN_011142"/>
<keyword evidence="3" id="KW-0479">Metal-binding</keyword>
<dbReference type="Proteomes" id="UP000232688">
    <property type="component" value="Unassembled WGS sequence"/>
</dbReference>
<comment type="cofactor">
    <cofactor evidence="1">
        <name>Mg(2+)</name>
        <dbReference type="ChEBI" id="CHEBI:18420"/>
    </cofactor>
</comment>
<proteinExistence type="inferred from homology"/>
<dbReference type="PANTHER" id="PTHR22748">
    <property type="entry name" value="AP ENDONUCLEASE"/>
    <property type="match status" value="1"/>
</dbReference>
<reference evidence="8 9" key="1">
    <citation type="submission" date="2017-10" db="EMBL/GenBank/DDBJ databases">
        <title>Extensive intraspecific genome diversity in a model arbuscular mycorrhizal fungus.</title>
        <authorList>
            <person name="Chen E.C.H."/>
            <person name="Morin E."/>
            <person name="Baudet D."/>
            <person name="Noel J."/>
            <person name="Ndikumana S."/>
            <person name="Charron P."/>
            <person name="St-Onge C."/>
            <person name="Giorgi J."/>
            <person name="Grigoriev I.V."/>
            <person name="Roux C."/>
            <person name="Martin F.M."/>
            <person name="Corradi N."/>
        </authorList>
    </citation>
    <scope>NUCLEOTIDE SEQUENCE [LARGE SCALE GENOMIC DNA]</scope>
    <source>
        <strain evidence="8 9">A1</strain>
    </source>
</reference>
<dbReference type="AlphaFoldDB" id="A0A2N0S6R2"/>
<dbReference type="PANTHER" id="PTHR22748:SF6">
    <property type="entry name" value="DNA-(APURINIC OR APYRIMIDINIC SITE) ENDONUCLEASE"/>
    <property type="match status" value="1"/>
</dbReference>
<evidence type="ECO:0000256" key="4">
    <source>
        <dbReference type="ARBA" id="ARBA00022801"/>
    </source>
</evidence>
<evidence type="ECO:0000259" key="7">
    <source>
        <dbReference type="Pfam" id="PF03372"/>
    </source>
</evidence>
<gene>
    <name evidence="8" type="ORF">RhiirA1_453782</name>
</gene>
<keyword evidence="4" id="KW-0378">Hydrolase</keyword>
<dbReference type="VEuPathDB" id="FungiDB:RhiirFUN_007760"/>
<dbReference type="GO" id="GO:0003906">
    <property type="term" value="F:DNA-(apurinic or apyrimidinic site) endonuclease activity"/>
    <property type="evidence" value="ECO:0007669"/>
    <property type="project" value="TreeGrafter"/>
</dbReference>
<dbReference type="Gene3D" id="3.60.10.10">
    <property type="entry name" value="Endonuclease/exonuclease/phosphatase"/>
    <property type="match status" value="1"/>
</dbReference>
<evidence type="ECO:0000313" key="9">
    <source>
        <dbReference type="Proteomes" id="UP000232688"/>
    </source>
</evidence>
<dbReference type="InterPro" id="IPR036691">
    <property type="entry name" value="Endo/exonu/phosph_ase_sf"/>
</dbReference>
<dbReference type="InterPro" id="IPR004808">
    <property type="entry name" value="AP_endonuc_1"/>
</dbReference>
<dbReference type="GO" id="GO:0006284">
    <property type="term" value="P:base-excision repair"/>
    <property type="evidence" value="ECO:0007669"/>
    <property type="project" value="TreeGrafter"/>
</dbReference>
<evidence type="ECO:0000256" key="3">
    <source>
        <dbReference type="ARBA" id="ARBA00022723"/>
    </source>
</evidence>
<evidence type="ECO:0000256" key="6">
    <source>
        <dbReference type="SAM" id="MobiDB-lite"/>
    </source>
</evidence>
<name>A0A2N0S6R2_9GLOM</name>
<sequence length="548" mass="63587">MDVPIEIDEEDLTEQIYHTGAKYWYRENGRNKNFSYNIRVYFKNEKEQRAAIEKKITYGASTSTEDSMDAHHLEMEMQMKEITEGITKIDINKERYSTLARYARKTTTENKIVSSTGTGTIANNNNENDDKTTDMETTKENNMFKRIEENIANMKEDTATDTTTTSTSTGDDTTIISKEEINKNGLETENTEQENITNTTTEIQEKITTTTDTEMKKTTINQDTEKEDSTIITKNIGMNQEAIDMEDIMAVTDVTERVQKNNKYNKAFIDEGIEGEFRIDEDESKKNFENNKKRKKANKQTEKIYKSNNIKKEKNNIKIGCINVRGLNENKKQLEIKKLIENENWDIGLLTETKLTENKGKYLYHGWAGYETINNSFNENNSKGGIAIILKKNISDRRYKIEKIDGYAIKMDLLFRKQKNITLIGIYRPNDDLITTDIINNKLKNWIQEAYRLEQHIIIMGDLNEAADKAIKFKKLIGNIYNHDLYDVHEVLAGKDIMDTWKSGELSSRIDYIFCNEDLLKEIISHEILEIEEKITDHKAKRRLGRTS</sequence>
<evidence type="ECO:0000313" key="8">
    <source>
        <dbReference type="EMBL" id="PKC71217.1"/>
    </source>
</evidence>
<dbReference type="GO" id="GO:0046872">
    <property type="term" value="F:metal ion binding"/>
    <property type="evidence" value="ECO:0007669"/>
    <property type="project" value="UniProtKB-KW"/>
</dbReference>
<protein>
    <submittedName>
        <fullName evidence="8">DNase I-like protein</fullName>
    </submittedName>
</protein>
<dbReference type="InterPro" id="IPR005135">
    <property type="entry name" value="Endo/exonuclease/phosphatase"/>
</dbReference>
<feature type="domain" description="Endonuclease/exonuclease/phosphatase" evidence="7">
    <location>
        <begin position="323"/>
        <end position="538"/>
    </location>
</feature>